<protein>
    <recommendedName>
        <fullName evidence="4">DUF306 domain-containing protein</fullName>
    </recommendedName>
</protein>
<keyword evidence="3" id="KW-1185">Reference proteome</keyword>
<proteinExistence type="predicted"/>
<dbReference type="EMBL" id="BAABBQ010000001">
    <property type="protein sequence ID" value="GAA4013300.1"/>
    <property type="molecule type" value="Genomic_DNA"/>
</dbReference>
<evidence type="ECO:0000256" key="1">
    <source>
        <dbReference type="SAM" id="SignalP"/>
    </source>
</evidence>
<feature type="chain" id="PRO_5046299934" description="DUF306 domain-containing protein" evidence="1">
    <location>
        <begin position="23"/>
        <end position="498"/>
    </location>
</feature>
<keyword evidence="1" id="KW-0732">Signal</keyword>
<dbReference type="Proteomes" id="UP001500235">
    <property type="component" value="Unassembled WGS sequence"/>
</dbReference>
<accession>A0ABP7SLU5</accession>
<organism evidence="2 3">
    <name type="scientific">Sphingomonas swuensis</name>
    <dbReference type="NCBI Taxonomy" id="977800"/>
    <lineage>
        <taxon>Bacteria</taxon>
        <taxon>Pseudomonadati</taxon>
        <taxon>Pseudomonadota</taxon>
        <taxon>Alphaproteobacteria</taxon>
        <taxon>Sphingomonadales</taxon>
        <taxon>Sphingomonadaceae</taxon>
        <taxon>Sphingomonas</taxon>
    </lineage>
</organism>
<dbReference type="RefSeq" id="WP_344706226.1">
    <property type="nucleotide sequence ID" value="NZ_BAABBQ010000001.1"/>
</dbReference>
<evidence type="ECO:0000313" key="2">
    <source>
        <dbReference type="EMBL" id="GAA4013300.1"/>
    </source>
</evidence>
<feature type="signal peptide" evidence="1">
    <location>
        <begin position="1"/>
        <end position="22"/>
    </location>
</feature>
<name>A0ABP7SLU5_9SPHN</name>
<evidence type="ECO:0000313" key="3">
    <source>
        <dbReference type="Proteomes" id="UP001500235"/>
    </source>
</evidence>
<comment type="caution">
    <text evidence="2">The sequence shown here is derived from an EMBL/GenBank/DDBJ whole genome shotgun (WGS) entry which is preliminary data.</text>
</comment>
<gene>
    <name evidence="2" type="ORF">GCM10022280_09390</name>
</gene>
<evidence type="ECO:0008006" key="4">
    <source>
        <dbReference type="Google" id="ProtNLM"/>
    </source>
</evidence>
<reference evidence="3" key="1">
    <citation type="journal article" date="2019" name="Int. J. Syst. Evol. Microbiol.">
        <title>The Global Catalogue of Microorganisms (GCM) 10K type strain sequencing project: providing services to taxonomists for standard genome sequencing and annotation.</title>
        <authorList>
            <consortium name="The Broad Institute Genomics Platform"/>
            <consortium name="The Broad Institute Genome Sequencing Center for Infectious Disease"/>
            <person name="Wu L."/>
            <person name="Ma J."/>
        </authorList>
    </citation>
    <scope>NUCLEOTIDE SEQUENCE [LARGE SCALE GENOMIC DNA]</scope>
    <source>
        <strain evidence="3">JCM 17563</strain>
    </source>
</reference>
<sequence length="498" mass="53651">MIKRLLCVAGLYGSLNAHPALACQWEFAPEPIQGPSASFIAPRMAAQATFIDVVMAEGASAVKVPPGARPGASQALSFRVLKRLKGRSADRFILFGNLGEAKPGGDWGMTHWVDKEGRIYPHASLHEGSVTMLESMSSCDPPQLSVAPGRVYVVLREADGRLLGRVKWHEGMETAGTPIALASLINLDDFTFKLIQSTDAFNRDKLPEPVDSAEPGRATIVLRRPLELEGARALLKTAGAVPYGAVTSRGGVTSDYRLRSDYAFERLLEDALLFADGVATSPKQLKALAEQMVEGFSAATFDDYDPSFGIVPAIVAVAESKEQGKASFVAIDVVADAAAQARLARNTAVLRVEPARRVRLAVAAGTVDPVATALPVRSELFPRLTRLSGKVLAPATVDGRWRVIGSYELFKTVPLNLDLNAGVVAATADCFGSVRGRYTLDGLVLKLRLAKPDLTKCPKTMEYWSLEYLFGDKDFTVRAVDSKLRLEGSAGSVFTFER</sequence>